<dbReference type="Gene3D" id="1.10.3290.10">
    <property type="entry name" value="Fido-like domain"/>
    <property type="match status" value="1"/>
</dbReference>
<evidence type="ECO:0000313" key="3">
    <source>
        <dbReference type="EMBL" id="AMN78045.1"/>
    </source>
</evidence>
<proteinExistence type="predicted"/>
<sequence length="195" mass="22657">MAIELELKPGQTPLDPDEVAGLKPRHIANQGELDEWEAQNILKASRWIARQKKLDVLNDHFCRELHVKMFDDTWKWAGTFRKSDKNIGCDWTQIAVNLRQLLDNMAYWLEHNVFPPEEVAVRFHHRLVWLHAFPNGNGRHARLMTDCLLRQCGLAPFSWGRGNLVTATEVRQRYIQALRAADNNDYTLLSAFVRS</sequence>
<dbReference type="KEGG" id="pazo:AYR47_06740"/>
<dbReference type="PANTHER" id="PTHR13504">
    <property type="entry name" value="FIDO DOMAIN-CONTAINING PROTEIN DDB_G0283145"/>
    <property type="match status" value="1"/>
</dbReference>
<dbReference type="PROSITE" id="PS51459">
    <property type="entry name" value="FIDO"/>
    <property type="match status" value="1"/>
</dbReference>
<accession>A0A127HU82</accession>
<name>A0A127HU82_PSEAZ</name>
<evidence type="ECO:0000256" key="1">
    <source>
        <dbReference type="PIRSR" id="PIRSR640198-1"/>
    </source>
</evidence>
<reference evidence="3 4" key="1">
    <citation type="submission" date="2016-02" db="EMBL/GenBank/DDBJ databases">
        <title>Complete genome sequence of Pseudomonas azotoformans S4.</title>
        <authorList>
            <person name="Fang Y."/>
            <person name="Wu L."/>
            <person name="Feng G."/>
        </authorList>
    </citation>
    <scope>NUCLEOTIDE SEQUENCE [LARGE SCALE GENOMIC DNA]</scope>
    <source>
        <strain evidence="3 4">S4</strain>
    </source>
</reference>
<dbReference type="InterPro" id="IPR013436">
    <property type="entry name" value="Mobile_mystery_prot_B"/>
</dbReference>
<evidence type="ECO:0000259" key="2">
    <source>
        <dbReference type="PROSITE" id="PS51459"/>
    </source>
</evidence>
<dbReference type="InterPro" id="IPR003812">
    <property type="entry name" value="Fido"/>
</dbReference>
<gene>
    <name evidence="3" type="ORF">AYR47_06740</name>
</gene>
<dbReference type="InterPro" id="IPR040198">
    <property type="entry name" value="Fido_containing"/>
</dbReference>
<dbReference type="RefSeq" id="WP_033897218.1">
    <property type="nucleotide sequence ID" value="NZ_CP014546.1"/>
</dbReference>
<dbReference type="PANTHER" id="PTHR13504:SF39">
    <property type="entry name" value="CELL FILAMENTATION PROTEIN"/>
    <property type="match status" value="1"/>
</dbReference>
<dbReference type="Pfam" id="PF02661">
    <property type="entry name" value="Fic"/>
    <property type="match status" value="1"/>
</dbReference>
<evidence type="ECO:0000313" key="4">
    <source>
        <dbReference type="Proteomes" id="UP000070516"/>
    </source>
</evidence>
<dbReference type="NCBIfam" id="TIGR02613">
    <property type="entry name" value="mob_myst_B"/>
    <property type="match status" value="1"/>
</dbReference>
<feature type="domain" description="Fido" evidence="2">
    <location>
        <begin position="57"/>
        <end position="195"/>
    </location>
</feature>
<protein>
    <submittedName>
        <fullName evidence="3">Cell filamentation protein Fic</fullName>
    </submittedName>
</protein>
<dbReference type="SUPFAM" id="SSF140931">
    <property type="entry name" value="Fic-like"/>
    <property type="match status" value="1"/>
</dbReference>
<dbReference type="InterPro" id="IPR036597">
    <property type="entry name" value="Fido-like_dom_sf"/>
</dbReference>
<dbReference type="EMBL" id="CP014546">
    <property type="protein sequence ID" value="AMN78045.1"/>
    <property type="molecule type" value="Genomic_DNA"/>
</dbReference>
<organism evidence="3 4">
    <name type="scientific">Pseudomonas azotoformans</name>
    <dbReference type="NCBI Taxonomy" id="47878"/>
    <lineage>
        <taxon>Bacteria</taxon>
        <taxon>Pseudomonadati</taxon>
        <taxon>Pseudomonadota</taxon>
        <taxon>Gammaproteobacteria</taxon>
        <taxon>Pseudomonadales</taxon>
        <taxon>Pseudomonadaceae</taxon>
        <taxon>Pseudomonas</taxon>
    </lineage>
</organism>
<feature type="active site" evidence="1">
    <location>
        <position position="131"/>
    </location>
</feature>
<dbReference type="AlphaFoldDB" id="A0A127HU82"/>
<dbReference type="Proteomes" id="UP000070516">
    <property type="component" value="Chromosome"/>
</dbReference>